<evidence type="ECO:0000256" key="1">
    <source>
        <dbReference type="PROSITE-ProRule" id="PRU00283"/>
    </source>
</evidence>
<comment type="caution">
    <text evidence="1">Lacks conserved residue(s) required for the propagation of feature annotation.</text>
</comment>
<dbReference type="PANTHER" id="PTHR47117">
    <property type="entry name" value="STAR-RELATED LIPID TRANSFER PROTEIN 9"/>
    <property type="match status" value="1"/>
</dbReference>
<dbReference type="InterPro" id="IPR027417">
    <property type="entry name" value="P-loop_NTPase"/>
</dbReference>
<dbReference type="InterPro" id="IPR001752">
    <property type="entry name" value="Kinesin_motor_dom"/>
</dbReference>
<proteinExistence type="inferred from homology"/>
<keyword evidence="4" id="KW-1185">Reference proteome</keyword>
<dbReference type="GO" id="GO:0005524">
    <property type="term" value="F:ATP binding"/>
    <property type="evidence" value="ECO:0007669"/>
    <property type="project" value="InterPro"/>
</dbReference>
<dbReference type="AlphaFoldDB" id="A0A166NI16"/>
<organism evidence="3 4">
    <name type="scientific">Exidia glandulosa HHB12029</name>
    <dbReference type="NCBI Taxonomy" id="1314781"/>
    <lineage>
        <taxon>Eukaryota</taxon>
        <taxon>Fungi</taxon>
        <taxon>Dikarya</taxon>
        <taxon>Basidiomycota</taxon>
        <taxon>Agaricomycotina</taxon>
        <taxon>Agaricomycetes</taxon>
        <taxon>Auriculariales</taxon>
        <taxon>Exidiaceae</taxon>
        <taxon>Exidia</taxon>
    </lineage>
</organism>
<dbReference type="EMBL" id="KV426662">
    <property type="protein sequence ID" value="KZV79185.1"/>
    <property type="molecule type" value="Genomic_DNA"/>
</dbReference>
<reference evidence="3 4" key="1">
    <citation type="journal article" date="2016" name="Mol. Biol. Evol.">
        <title>Comparative Genomics of Early-Diverging Mushroom-Forming Fungi Provides Insights into the Origins of Lignocellulose Decay Capabilities.</title>
        <authorList>
            <person name="Nagy L.G."/>
            <person name="Riley R."/>
            <person name="Tritt A."/>
            <person name="Adam C."/>
            <person name="Daum C."/>
            <person name="Floudas D."/>
            <person name="Sun H."/>
            <person name="Yadav J.S."/>
            <person name="Pangilinan J."/>
            <person name="Larsson K.H."/>
            <person name="Matsuura K."/>
            <person name="Barry K."/>
            <person name="Labutti K."/>
            <person name="Kuo R."/>
            <person name="Ohm R.A."/>
            <person name="Bhattacharya S.S."/>
            <person name="Shirouzu T."/>
            <person name="Yoshinaga Y."/>
            <person name="Martin F.M."/>
            <person name="Grigoriev I.V."/>
            <person name="Hibbett D.S."/>
        </authorList>
    </citation>
    <scope>NUCLEOTIDE SEQUENCE [LARGE SCALE GENOMIC DNA]</scope>
    <source>
        <strain evidence="3 4">HHB12029</strain>
    </source>
</reference>
<dbReference type="InParanoid" id="A0A166NI16"/>
<dbReference type="Proteomes" id="UP000077266">
    <property type="component" value="Unassembled WGS sequence"/>
</dbReference>
<dbReference type="PROSITE" id="PS50067">
    <property type="entry name" value="KINESIN_MOTOR_2"/>
    <property type="match status" value="1"/>
</dbReference>
<dbReference type="Gene3D" id="3.40.850.10">
    <property type="entry name" value="Kinesin motor domain"/>
    <property type="match status" value="1"/>
</dbReference>
<feature type="non-terminal residue" evidence="3">
    <location>
        <position position="68"/>
    </location>
</feature>
<protein>
    <recommendedName>
        <fullName evidence="2">Kinesin motor domain-containing protein</fullName>
    </recommendedName>
</protein>
<name>A0A166NI16_EXIGL</name>
<sequence>QVVVRCRPLNTRELTRGAKELVRMVGNQTIIDPPEEAAQAASRATERKQLAFTFDKSYWSACDRNDPR</sequence>
<dbReference type="SUPFAM" id="SSF52540">
    <property type="entry name" value="P-loop containing nucleoside triphosphate hydrolases"/>
    <property type="match status" value="1"/>
</dbReference>
<evidence type="ECO:0000313" key="4">
    <source>
        <dbReference type="Proteomes" id="UP000077266"/>
    </source>
</evidence>
<dbReference type="GO" id="GO:0003777">
    <property type="term" value="F:microtubule motor activity"/>
    <property type="evidence" value="ECO:0007669"/>
    <property type="project" value="InterPro"/>
</dbReference>
<feature type="non-terminal residue" evidence="3">
    <location>
        <position position="1"/>
    </location>
</feature>
<dbReference type="STRING" id="1314781.A0A166NI16"/>
<feature type="domain" description="Kinesin motor" evidence="2">
    <location>
        <begin position="1"/>
        <end position="68"/>
    </location>
</feature>
<accession>A0A166NI16</accession>
<dbReference type="GO" id="GO:0008017">
    <property type="term" value="F:microtubule binding"/>
    <property type="evidence" value="ECO:0007669"/>
    <property type="project" value="InterPro"/>
</dbReference>
<dbReference type="InterPro" id="IPR036961">
    <property type="entry name" value="Kinesin_motor_dom_sf"/>
</dbReference>
<evidence type="ECO:0000313" key="3">
    <source>
        <dbReference type="EMBL" id="KZV79185.1"/>
    </source>
</evidence>
<dbReference type="GO" id="GO:0007018">
    <property type="term" value="P:microtubule-based movement"/>
    <property type="evidence" value="ECO:0007669"/>
    <property type="project" value="InterPro"/>
</dbReference>
<comment type="similarity">
    <text evidence="1">Belongs to the TRAFAC class myosin-kinesin ATPase superfamily. Kinesin family.</text>
</comment>
<evidence type="ECO:0000259" key="2">
    <source>
        <dbReference type="PROSITE" id="PS50067"/>
    </source>
</evidence>
<dbReference type="OrthoDB" id="3176171at2759"/>
<gene>
    <name evidence="3" type="ORF">EXIGLDRAFT_597751</name>
</gene>